<accession>A0A1C0ZZW8</accession>
<protein>
    <recommendedName>
        <fullName evidence="1">Glycosyltransferase subfamily 4-like N-terminal domain-containing protein</fullName>
    </recommendedName>
</protein>
<dbReference type="InterPro" id="IPR028098">
    <property type="entry name" value="Glyco_trans_4-like_N"/>
</dbReference>
<reference evidence="3" key="1">
    <citation type="submission" date="2016-05" db="EMBL/GenBank/DDBJ databases">
        <title>Paenibacillus oryzae. sp. nov., isolated from the rice root.</title>
        <authorList>
            <person name="Zhang J."/>
            <person name="Zhang X."/>
        </authorList>
    </citation>
    <scope>NUCLEOTIDE SEQUENCE [LARGE SCALE GENOMIC DNA]</scope>
    <source>
        <strain evidence="3">KCTC13222</strain>
    </source>
</reference>
<sequence length="378" mass="42119">MTTAPLSVLMVLDQLSPAGTETHVLSLTKSLIQKGHHVRLVAADGELRSSFEQAGCSVYLMDPPEDGSTNRAEWINTLQRIMKMTHFDCVHAHQTPSGLLAAEAASSEGIPFIFTTHGTYYPKDSLGSLLSRSKAVIAVSKPVQQYVQHIGYPSHLIPNGIDLEEFYPSISTQVRSELGIADTSVLIVYASRLAWGKATACDILLRAMKDLHRYGWHQFELVVVGDGPKRDSIQRLAEFIHEESGRKFIHLAGQQTQMRDFYNAADIVIGTGRVALEALASEKPVLAIGNNGFFGWVEPGNYEEAWSLYFGDHGSSASHSRYLFADQIIKGYQKLDVLTAQGRENRQWVERLFHSERTTDQLLQIYQSVTQVSRERGQ</sequence>
<keyword evidence="3" id="KW-1185">Reference proteome</keyword>
<dbReference type="PANTHER" id="PTHR45947:SF3">
    <property type="entry name" value="SULFOQUINOVOSYL TRANSFERASE SQD2"/>
    <property type="match status" value="1"/>
</dbReference>
<dbReference type="STRING" id="512399.A8709_18480"/>
<gene>
    <name evidence="2" type="ORF">A8709_18480</name>
</gene>
<dbReference type="GO" id="GO:0016757">
    <property type="term" value="F:glycosyltransferase activity"/>
    <property type="evidence" value="ECO:0007669"/>
    <property type="project" value="TreeGrafter"/>
</dbReference>
<dbReference type="InterPro" id="IPR050194">
    <property type="entry name" value="Glycosyltransferase_grp1"/>
</dbReference>
<evidence type="ECO:0000259" key="1">
    <source>
        <dbReference type="Pfam" id="PF13439"/>
    </source>
</evidence>
<comment type="caution">
    <text evidence="2">The sequence shown here is derived from an EMBL/GenBank/DDBJ whole genome shotgun (WGS) entry which is preliminary data.</text>
</comment>
<evidence type="ECO:0000313" key="2">
    <source>
        <dbReference type="EMBL" id="OCT13581.1"/>
    </source>
</evidence>
<dbReference type="RefSeq" id="WP_065853643.1">
    <property type="nucleotide sequence ID" value="NZ_LYPC01000022.1"/>
</dbReference>
<organism evidence="2 3">
    <name type="scientific">Paenibacillus pectinilyticus</name>
    <dbReference type="NCBI Taxonomy" id="512399"/>
    <lineage>
        <taxon>Bacteria</taxon>
        <taxon>Bacillati</taxon>
        <taxon>Bacillota</taxon>
        <taxon>Bacilli</taxon>
        <taxon>Bacillales</taxon>
        <taxon>Paenibacillaceae</taxon>
        <taxon>Paenibacillus</taxon>
    </lineage>
</organism>
<name>A0A1C0ZZW8_9BACL</name>
<dbReference type="Gene3D" id="3.40.50.2000">
    <property type="entry name" value="Glycogen Phosphorylase B"/>
    <property type="match status" value="2"/>
</dbReference>
<proteinExistence type="predicted"/>
<dbReference type="EMBL" id="LYPC01000022">
    <property type="protein sequence ID" value="OCT13581.1"/>
    <property type="molecule type" value="Genomic_DNA"/>
</dbReference>
<dbReference type="PANTHER" id="PTHR45947">
    <property type="entry name" value="SULFOQUINOVOSYL TRANSFERASE SQD2"/>
    <property type="match status" value="1"/>
</dbReference>
<dbReference type="OrthoDB" id="59694at2"/>
<evidence type="ECO:0000313" key="3">
    <source>
        <dbReference type="Proteomes" id="UP000093309"/>
    </source>
</evidence>
<feature type="domain" description="Glycosyltransferase subfamily 4-like N-terminal" evidence="1">
    <location>
        <begin position="19"/>
        <end position="165"/>
    </location>
</feature>
<dbReference type="Pfam" id="PF13692">
    <property type="entry name" value="Glyco_trans_1_4"/>
    <property type="match status" value="1"/>
</dbReference>
<dbReference type="Proteomes" id="UP000093309">
    <property type="component" value="Unassembled WGS sequence"/>
</dbReference>
<dbReference type="SUPFAM" id="SSF53756">
    <property type="entry name" value="UDP-Glycosyltransferase/glycogen phosphorylase"/>
    <property type="match status" value="1"/>
</dbReference>
<dbReference type="Pfam" id="PF13439">
    <property type="entry name" value="Glyco_transf_4"/>
    <property type="match status" value="1"/>
</dbReference>
<dbReference type="AlphaFoldDB" id="A0A1C0ZZW8"/>
<dbReference type="CDD" id="cd03801">
    <property type="entry name" value="GT4_PimA-like"/>
    <property type="match status" value="1"/>
</dbReference>